<dbReference type="Gene3D" id="3.50.50.60">
    <property type="entry name" value="FAD/NAD(P)-binding domain"/>
    <property type="match status" value="2"/>
</dbReference>
<dbReference type="EMBL" id="ACCU02000004">
    <property type="protein sequence ID" value="EEE46549.1"/>
    <property type="molecule type" value="Genomic_DNA"/>
</dbReference>
<dbReference type="Proteomes" id="UP000004703">
    <property type="component" value="Chromosome"/>
</dbReference>
<dbReference type="EC" id="1.4.99.6" evidence="3"/>
<dbReference type="PANTHER" id="PTHR13847">
    <property type="entry name" value="SARCOSINE DEHYDROGENASE-RELATED"/>
    <property type="match status" value="1"/>
</dbReference>
<dbReference type="SUPFAM" id="SSF51905">
    <property type="entry name" value="FAD/NAD(P)-binding domain"/>
    <property type="match status" value="1"/>
</dbReference>
<evidence type="ECO:0000313" key="3">
    <source>
        <dbReference type="EMBL" id="EEE46549.1"/>
    </source>
</evidence>
<name>A0A5E8H3Q8_ROSAD</name>
<accession>A0A5E8H3Q8</accession>
<dbReference type="GO" id="GO:0005737">
    <property type="term" value="C:cytoplasm"/>
    <property type="evidence" value="ECO:0007669"/>
    <property type="project" value="TreeGrafter"/>
</dbReference>
<dbReference type="InterPro" id="IPR006076">
    <property type="entry name" value="FAD-dep_OxRdtase"/>
</dbReference>
<dbReference type="SUPFAM" id="SSF54373">
    <property type="entry name" value="FAD-linked reductases, C-terminal domain"/>
    <property type="match status" value="1"/>
</dbReference>
<reference evidence="3 4" key="2">
    <citation type="submission" date="2013-04" db="EMBL/GenBank/DDBJ databases">
        <authorList>
            <person name="Fiebig A."/>
            <person name="Pradella S."/>
            <person name="Wagner-Doebler I."/>
        </authorList>
    </citation>
    <scope>NUCLEOTIDE SEQUENCE [LARGE SCALE GENOMIC DNA]</scope>
    <source>
        <strain evidence="4">DSM 17067 / NCIMB 14079 / DFL-11</strain>
    </source>
</reference>
<dbReference type="Pfam" id="PF01266">
    <property type="entry name" value="DAO"/>
    <property type="match status" value="1"/>
</dbReference>
<feature type="domain" description="FAD dependent oxidoreductase" evidence="2">
    <location>
        <begin position="25"/>
        <end position="415"/>
    </location>
</feature>
<dbReference type="InterPro" id="IPR036188">
    <property type="entry name" value="FAD/NAD-bd_sf"/>
</dbReference>
<gene>
    <name evidence="3" type="ORF">SADFL11_3838</name>
</gene>
<dbReference type="AlphaFoldDB" id="A0A5E8H3Q8"/>
<dbReference type="PANTHER" id="PTHR13847:SF289">
    <property type="entry name" value="GLYCINE OXIDASE"/>
    <property type="match status" value="1"/>
</dbReference>
<proteinExistence type="predicted"/>
<dbReference type="Gene3D" id="3.30.9.10">
    <property type="entry name" value="D-Amino Acid Oxidase, subunit A, domain 2"/>
    <property type="match status" value="1"/>
</dbReference>
<comment type="caution">
    <text evidence="3">The sequence shown here is derived from an EMBL/GenBank/DDBJ whole genome shotgun (WGS) entry which is preliminary data.</text>
</comment>
<evidence type="ECO:0000313" key="4">
    <source>
        <dbReference type="Proteomes" id="UP000004703"/>
    </source>
</evidence>
<organism evidence="3 4">
    <name type="scientific">Roseibium alexandrii (strain DSM 17067 / NCIMB 14079 / DFL-11)</name>
    <name type="common">Labrenzia alexandrii</name>
    <dbReference type="NCBI Taxonomy" id="244592"/>
    <lineage>
        <taxon>Bacteria</taxon>
        <taxon>Pseudomonadati</taxon>
        <taxon>Pseudomonadota</taxon>
        <taxon>Alphaproteobacteria</taxon>
        <taxon>Hyphomicrobiales</taxon>
        <taxon>Stappiaceae</taxon>
        <taxon>Roseibium</taxon>
    </lineage>
</organism>
<evidence type="ECO:0000259" key="2">
    <source>
        <dbReference type="Pfam" id="PF01266"/>
    </source>
</evidence>
<protein>
    <submittedName>
        <fullName evidence="3">Glycine/D-amino acid oxidase (Deaminating)</fullName>
        <ecNumber evidence="3">1.4.99.6</ecNumber>
    </submittedName>
</protein>
<evidence type="ECO:0000256" key="1">
    <source>
        <dbReference type="ARBA" id="ARBA00023002"/>
    </source>
</evidence>
<dbReference type="GO" id="GO:0016491">
    <property type="term" value="F:oxidoreductase activity"/>
    <property type="evidence" value="ECO:0007669"/>
    <property type="project" value="UniProtKB-KW"/>
</dbReference>
<sequence length="433" mass="46751">MSWLCFTLVLAILLSQSINRMTKPDVTIVGAGIIGLATAANLVQRGYHVTIVDREGPAAGASQGNAGAIAWTDVAPLASPGLWKQAIKWLMDPLGPLTVRPAYAVKILPWMLRFMAASNHSQMKRSTEALAALNAEAWPSWERLWRVSGTHNQVRKDGCLELFDTVSSLKDAHLGWEEQRAFGIDVQELDLAAIRDMEPGLSDRVVGGALVPEWAQVDDPKLLCLSLADWLKSQGVVFDVGEVAGVQSKPSGVLVTLADGRTVHPDRLVIACGAWSKKLAAQLGDKIPLDTERGYNITIPEPGVTVNRFIMLPGHGFVLSPLSTGLRVGGAVEFGGLDLPENWKRVDAMVAKARRFFPDLKTEGGKRWMGFRPSIPDSLPVIGAAPQADGVYYAFGHAHHGLTEAAVTGEMITDMIDGATPSVDPNPFRADRF</sequence>
<reference evidence="3 4" key="1">
    <citation type="submission" date="2008-01" db="EMBL/GenBank/DDBJ databases">
        <authorList>
            <person name="Wagner-Dobler I."/>
            <person name="Ferriera S."/>
            <person name="Johnson J."/>
            <person name="Kravitz S."/>
            <person name="Beeson K."/>
            <person name="Sutton G."/>
            <person name="Rogers Y.-H."/>
            <person name="Friedman R."/>
            <person name="Frazier M."/>
            <person name="Venter J.C."/>
        </authorList>
    </citation>
    <scope>NUCLEOTIDE SEQUENCE [LARGE SCALE GENOMIC DNA]</scope>
    <source>
        <strain evidence="4">DSM 17067 / NCIMB 14079 / DFL-11</strain>
    </source>
</reference>
<keyword evidence="1 3" id="KW-0560">Oxidoreductase</keyword>